<accession>A0A382KWJ7</accession>
<dbReference type="Gene3D" id="3.40.50.1220">
    <property type="entry name" value="TPP-binding domain"/>
    <property type="match status" value="1"/>
</dbReference>
<gene>
    <name evidence="2" type="ORF">METZ01_LOCUS280346</name>
</gene>
<dbReference type="GO" id="GO:0033539">
    <property type="term" value="P:fatty acid beta-oxidation using acyl-CoA dehydrogenase"/>
    <property type="evidence" value="ECO:0007669"/>
    <property type="project" value="TreeGrafter"/>
</dbReference>
<sequence>SKSTKTNYNIVETNKMTPEGLQLGEADIVVSGGRGMGCKENFDKITNLAGLFKGAVGASKAAVESGWIPPGNLVGLTGKSISPHLYLTFGISGASQHLAGCLNSQNIISVNIDESAPIFKYAKFGVIADCNDFLEELIEELKKIK</sequence>
<dbReference type="InterPro" id="IPR014731">
    <property type="entry name" value="ETF_asu_C"/>
</dbReference>
<dbReference type="InterPro" id="IPR001308">
    <property type="entry name" value="ETF_a/FixB"/>
</dbReference>
<dbReference type="AlphaFoldDB" id="A0A382KWJ7"/>
<organism evidence="2">
    <name type="scientific">marine metagenome</name>
    <dbReference type="NCBI Taxonomy" id="408172"/>
    <lineage>
        <taxon>unclassified sequences</taxon>
        <taxon>metagenomes</taxon>
        <taxon>ecological metagenomes</taxon>
    </lineage>
</organism>
<name>A0A382KWJ7_9ZZZZ</name>
<evidence type="ECO:0000259" key="1">
    <source>
        <dbReference type="Pfam" id="PF00766"/>
    </source>
</evidence>
<reference evidence="2" key="1">
    <citation type="submission" date="2018-05" db="EMBL/GenBank/DDBJ databases">
        <authorList>
            <person name="Lanie J.A."/>
            <person name="Ng W.-L."/>
            <person name="Kazmierczak K.M."/>
            <person name="Andrzejewski T.M."/>
            <person name="Davidsen T.M."/>
            <person name="Wayne K.J."/>
            <person name="Tettelin H."/>
            <person name="Glass J.I."/>
            <person name="Rusch D."/>
            <person name="Podicherti R."/>
            <person name="Tsui H.-C.T."/>
            <person name="Winkler M.E."/>
        </authorList>
    </citation>
    <scope>NUCLEOTIDE SEQUENCE</scope>
</reference>
<dbReference type="PANTHER" id="PTHR43153">
    <property type="entry name" value="ELECTRON TRANSFER FLAVOPROTEIN ALPHA"/>
    <property type="match status" value="1"/>
</dbReference>
<dbReference type="EMBL" id="UINC01082589">
    <property type="protein sequence ID" value="SVC27492.1"/>
    <property type="molecule type" value="Genomic_DNA"/>
</dbReference>
<feature type="domain" description="Electron transfer flavoprotein alpha subunit C-terminal" evidence="1">
    <location>
        <begin position="22"/>
        <end position="101"/>
    </location>
</feature>
<proteinExistence type="predicted"/>
<protein>
    <recommendedName>
        <fullName evidence="1">Electron transfer flavoprotein alpha subunit C-terminal domain-containing protein</fullName>
    </recommendedName>
</protein>
<dbReference type="GO" id="GO:0050660">
    <property type="term" value="F:flavin adenine dinucleotide binding"/>
    <property type="evidence" value="ECO:0007669"/>
    <property type="project" value="InterPro"/>
</dbReference>
<evidence type="ECO:0000313" key="2">
    <source>
        <dbReference type="EMBL" id="SVC27492.1"/>
    </source>
</evidence>
<dbReference type="GO" id="GO:0009055">
    <property type="term" value="F:electron transfer activity"/>
    <property type="evidence" value="ECO:0007669"/>
    <property type="project" value="InterPro"/>
</dbReference>
<dbReference type="PANTHER" id="PTHR43153:SF1">
    <property type="entry name" value="ELECTRON TRANSFER FLAVOPROTEIN SUBUNIT ALPHA, MITOCHONDRIAL"/>
    <property type="match status" value="1"/>
</dbReference>
<dbReference type="SUPFAM" id="SSF52467">
    <property type="entry name" value="DHS-like NAD/FAD-binding domain"/>
    <property type="match status" value="1"/>
</dbReference>
<feature type="non-terminal residue" evidence="2">
    <location>
        <position position="1"/>
    </location>
</feature>
<dbReference type="Pfam" id="PF00766">
    <property type="entry name" value="ETF_alpha"/>
    <property type="match status" value="1"/>
</dbReference>
<dbReference type="InterPro" id="IPR029035">
    <property type="entry name" value="DHS-like_NAD/FAD-binding_dom"/>
</dbReference>